<dbReference type="AlphaFoldDB" id="A0A5C1QSA8"/>
<dbReference type="EMBL" id="CP036150">
    <property type="protein sequence ID" value="QEN09466.1"/>
    <property type="molecule type" value="Genomic_DNA"/>
</dbReference>
<dbReference type="CDD" id="cd00408">
    <property type="entry name" value="DHDPS-like"/>
    <property type="match status" value="1"/>
</dbReference>
<keyword evidence="4" id="KW-1185">Reference proteome</keyword>
<evidence type="ECO:0000256" key="2">
    <source>
        <dbReference type="ARBA" id="ARBA00023239"/>
    </source>
</evidence>
<dbReference type="GO" id="GO:0008840">
    <property type="term" value="F:4-hydroxy-tetrahydrodipicolinate synthase activity"/>
    <property type="evidence" value="ECO:0007669"/>
    <property type="project" value="TreeGrafter"/>
</dbReference>
<dbReference type="InterPro" id="IPR002220">
    <property type="entry name" value="DapA-like"/>
</dbReference>
<evidence type="ECO:0000313" key="3">
    <source>
        <dbReference type="EMBL" id="QEN09466.1"/>
    </source>
</evidence>
<dbReference type="Gene3D" id="3.20.20.70">
    <property type="entry name" value="Aldolase class I"/>
    <property type="match status" value="1"/>
</dbReference>
<dbReference type="PANTHER" id="PTHR12128">
    <property type="entry name" value="DIHYDRODIPICOLINATE SYNTHASE"/>
    <property type="match status" value="1"/>
</dbReference>
<dbReference type="KEGG" id="ock:EXM22_16300"/>
<evidence type="ECO:0000256" key="1">
    <source>
        <dbReference type="ARBA" id="ARBA00007592"/>
    </source>
</evidence>
<organism evidence="3 4">
    <name type="scientific">Oceanispirochaeta crateris</name>
    <dbReference type="NCBI Taxonomy" id="2518645"/>
    <lineage>
        <taxon>Bacteria</taxon>
        <taxon>Pseudomonadati</taxon>
        <taxon>Spirochaetota</taxon>
        <taxon>Spirochaetia</taxon>
        <taxon>Spirochaetales</taxon>
        <taxon>Spirochaetaceae</taxon>
        <taxon>Oceanispirochaeta</taxon>
    </lineage>
</organism>
<dbReference type="Proteomes" id="UP000324209">
    <property type="component" value="Chromosome"/>
</dbReference>
<evidence type="ECO:0000313" key="4">
    <source>
        <dbReference type="Proteomes" id="UP000324209"/>
    </source>
</evidence>
<keyword evidence="2" id="KW-0456">Lyase</keyword>
<dbReference type="PANTHER" id="PTHR12128:SF66">
    <property type="entry name" value="4-HYDROXY-2-OXOGLUTARATE ALDOLASE, MITOCHONDRIAL"/>
    <property type="match status" value="1"/>
</dbReference>
<name>A0A5C1QSA8_9SPIO</name>
<reference evidence="3 4" key="1">
    <citation type="submission" date="2019-02" db="EMBL/GenBank/DDBJ databases">
        <title>Complete Genome Sequence and Methylome Analysis of free living Spirochaetas.</title>
        <authorList>
            <person name="Fomenkov A."/>
            <person name="Dubinina G."/>
            <person name="Leshcheva N."/>
            <person name="Mikheeva N."/>
            <person name="Grabovich M."/>
            <person name="Vincze T."/>
            <person name="Roberts R.J."/>
        </authorList>
    </citation>
    <scope>NUCLEOTIDE SEQUENCE [LARGE SCALE GENOMIC DNA]</scope>
    <source>
        <strain evidence="3 4">K2</strain>
    </source>
</reference>
<comment type="similarity">
    <text evidence="1">Belongs to the DapA family.</text>
</comment>
<gene>
    <name evidence="3" type="ORF">EXM22_16300</name>
</gene>
<sequence>MRKEITNGVYPTMLTPFKTDKSIDFEALNRLVGWYIKRGIDGLFAVCQSSAMFELSREERVELCRKTIEFAGDHYPVMASGHVSDTIEGQIDDMQAMASAGPDALVLVSNRLADPWEDDSVWLKNLDLLLKGLPTDIPLGFYECPYPYKRVLSTEVVKELINMERFEFIKDTCCDPDMIKERARLSKGTKVKFFNANAATLLMSLKEGFAGYSGIMTNFHSDLYHRLCHDWKEMGDEAVELQNYLGFASTIENQFYPANARYSLMKEGVFTNLVSRRQDARLRQITKSQEMEIDQFYTISEQMSQRFKRD</sequence>
<dbReference type="SMART" id="SM01130">
    <property type="entry name" value="DHDPS"/>
    <property type="match status" value="1"/>
</dbReference>
<proteinExistence type="inferred from homology"/>
<dbReference type="OrthoDB" id="9796205at2"/>
<dbReference type="InterPro" id="IPR013785">
    <property type="entry name" value="Aldolase_TIM"/>
</dbReference>
<protein>
    <submittedName>
        <fullName evidence="3">Dihydrodipicolinate synthase family protein</fullName>
    </submittedName>
</protein>
<dbReference type="SUPFAM" id="SSF51569">
    <property type="entry name" value="Aldolase"/>
    <property type="match status" value="1"/>
</dbReference>
<accession>A0A5C1QSA8</accession>
<dbReference type="RefSeq" id="WP_149487541.1">
    <property type="nucleotide sequence ID" value="NZ_CP036150.1"/>
</dbReference>
<dbReference type="Pfam" id="PF00701">
    <property type="entry name" value="DHDPS"/>
    <property type="match status" value="1"/>
</dbReference>